<dbReference type="Pfam" id="PF03350">
    <property type="entry name" value="UPF0114"/>
    <property type="match status" value="1"/>
</dbReference>
<comment type="caution">
    <text evidence="2">The sequence shown here is derived from an EMBL/GenBank/DDBJ whole genome shotgun (WGS) entry which is preliminary data.</text>
</comment>
<accession>A0ABQ0K2A7</accession>
<keyword evidence="1" id="KW-1133">Transmembrane helix</keyword>
<proteinExistence type="predicted"/>
<dbReference type="RefSeq" id="WP_052565327.1">
    <property type="nucleotide sequence ID" value="NZ_BAFN01000001.1"/>
</dbReference>
<name>A0ABQ0K2A7_9BACT</name>
<evidence type="ECO:0000256" key="1">
    <source>
        <dbReference type="SAM" id="Phobius"/>
    </source>
</evidence>
<evidence type="ECO:0000313" key="2">
    <source>
        <dbReference type="EMBL" id="GAN35239.1"/>
    </source>
</evidence>
<keyword evidence="3" id="KW-1185">Reference proteome</keyword>
<keyword evidence="1" id="KW-0472">Membrane</keyword>
<feature type="transmembrane region" description="Helical" evidence="1">
    <location>
        <begin position="143"/>
        <end position="165"/>
    </location>
</feature>
<dbReference type="PANTHER" id="PTHR31721">
    <property type="entry name" value="OS06G0710300 PROTEIN"/>
    <property type="match status" value="1"/>
</dbReference>
<dbReference type="InterPro" id="IPR005134">
    <property type="entry name" value="UPF0114"/>
</dbReference>
<dbReference type="Proteomes" id="UP000032309">
    <property type="component" value="Unassembled WGS sequence"/>
</dbReference>
<dbReference type="EMBL" id="BAFN01000001">
    <property type="protein sequence ID" value="GAN35239.1"/>
    <property type="molecule type" value="Genomic_DNA"/>
</dbReference>
<reference evidence="3" key="1">
    <citation type="journal article" date="2015" name="Genome Announc.">
        <title>Draft Genome Sequence of an Anaerobic Ammonium-Oxidizing Bacterium, "Candidatus Brocadia sinica".</title>
        <authorList>
            <person name="Oshiki M."/>
            <person name="Shinyako-Hata K."/>
            <person name="Satoh H."/>
            <person name="Okabe S."/>
        </authorList>
    </citation>
    <scope>NUCLEOTIDE SEQUENCE [LARGE SCALE GENOMIC DNA]</scope>
    <source>
        <strain evidence="3">JPN1</strain>
    </source>
</reference>
<feature type="transmembrane region" description="Helical" evidence="1">
    <location>
        <begin position="118"/>
        <end position="137"/>
    </location>
</feature>
<dbReference type="PIRSF" id="PIRSF026509">
    <property type="entry name" value="UCP026509"/>
    <property type="match status" value="1"/>
</dbReference>
<keyword evidence="1" id="KW-0812">Transmembrane</keyword>
<organism evidence="2 3">
    <name type="scientific">Candidatus Brocadia sinica JPN1</name>
    <dbReference type="NCBI Taxonomy" id="1197129"/>
    <lineage>
        <taxon>Bacteria</taxon>
        <taxon>Pseudomonadati</taxon>
        <taxon>Planctomycetota</taxon>
        <taxon>Candidatus Brocadiia</taxon>
        <taxon>Candidatus Brocadiales</taxon>
        <taxon>Candidatus Brocadiaceae</taxon>
        <taxon>Candidatus Brocadia</taxon>
    </lineage>
</organism>
<sequence>MKNQDFLTIINKGFVNAGRYFVAVASILTILASGFLIFSGVWEFVNGIPDILNFLFHHSEHRVELSVHFISAIDLFMVAVVMFVMGIGLFELFVDKDQSISYPHWLKIHDLTDLKEKLIAAVVVVIVITFLKHIVIWEKPLETLYFGGSIAIVIMAITLFSKLVVGDETRKKKDEETKQ</sequence>
<protein>
    <submittedName>
        <fullName evidence="2">Membrane protein</fullName>
    </submittedName>
</protein>
<dbReference type="PANTHER" id="PTHR31721:SF4">
    <property type="entry name" value="OS06G0710300 PROTEIN"/>
    <property type="match status" value="1"/>
</dbReference>
<feature type="transmembrane region" description="Helical" evidence="1">
    <location>
        <begin position="65"/>
        <end position="94"/>
    </location>
</feature>
<evidence type="ECO:0000313" key="3">
    <source>
        <dbReference type="Proteomes" id="UP000032309"/>
    </source>
</evidence>
<gene>
    <name evidence="2" type="ORF">BROSI_A3788</name>
</gene>
<feature type="transmembrane region" description="Helical" evidence="1">
    <location>
        <begin position="20"/>
        <end position="45"/>
    </location>
</feature>